<evidence type="ECO:0000313" key="4">
    <source>
        <dbReference type="Proteomes" id="UP000177622"/>
    </source>
</evidence>
<keyword evidence="1" id="KW-0732">Signal</keyword>
<dbReference type="AlphaFoldDB" id="A0A1F5L649"/>
<dbReference type="OrthoDB" id="4351149at2759"/>
<sequence>MKFLATIALLASAVAAAPAEKLFNLKTSGAANSTHNDLYLSVGRGIINDPLNNEALFAGAPAKRAATFYVNNGTIRWDSGDASTPWALDLIKVNGVRKERAQVSVDPTTGSKGFTIGPKGLQGPANSWGGWLWCPVDAAAGQFYPNLHYLNKNVSLPAVPTGCDKINLEVVPKSSA</sequence>
<evidence type="ECO:0000259" key="2">
    <source>
        <dbReference type="Pfam" id="PF25484"/>
    </source>
</evidence>
<organism evidence="3 4">
    <name type="scientific">Penicillium arizonense</name>
    <dbReference type="NCBI Taxonomy" id="1835702"/>
    <lineage>
        <taxon>Eukaryota</taxon>
        <taxon>Fungi</taxon>
        <taxon>Dikarya</taxon>
        <taxon>Ascomycota</taxon>
        <taxon>Pezizomycotina</taxon>
        <taxon>Eurotiomycetes</taxon>
        <taxon>Eurotiomycetidae</taxon>
        <taxon>Eurotiales</taxon>
        <taxon>Aspergillaceae</taxon>
        <taxon>Penicillium</taxon>
    </lineage>
</organism>
<dbReference type="EMBL" id="LXJU01000026">
    <property type="protein sequence ID" value="OGE48704.1"/>
    <property type="molecule type" value="Genomic_DNA"/>
</dbReference>
<feature type="domain" description="DUF7907" evidence="2">
    <location>
        <begin position="21"/>
        <end position="169"/>
    </location>
</feature>
<accession>A0A1F5L649</accession>
<feature type="chain" id="PRO_5009519288" description="DUF7907 domain-containing protein" evidence="1">
    <location>
        <begin position="20"/>
        <end position="176"/>
    </location>
</feature>
<dbReference type="Proteomes" id="UP000177622">
    <property type="component" value="Unassembled WGS sequence"/>
</dbReference>
<dbReference type="Pfam" id="PF25484">
    <property type="entry name" value="DUF7907"/>
    <property type="match status" value="1"/>
</dbReference>
<reference evidence="3 4" key="1">
    <citation type="journal article" date="2016" name="Sci. Rep.">
        <title>Penicillium arizonense, a new, genome sequenced fungal species, reveals a high chemical diversity in secreted metabolites.</title>
        <authorList>
            <person name="Grijseels S."/>
            <person name="Nielsen J.C."/>
            <person name="Randelovic M."/>
            <person name="Nielsen J."/>
            <person name="Nielsen K.F."/>
            <person name="Workman M."/>
            <person name="Frisvad J.C."/>
        </authorList>
    </citation>
    <scope>NUCLEOTIDE SEQUENCE [LARGE SCALE GENOMIC DNA]</scope>
    <source>
        <strain evidence="3 4">CBS 141311</strain>
    </source>
</reference>
<proteinExistence type="predicted"/>
<keyword evidence="4" id="KW-1185">Reference proteome</keyword>
<dbReference type="GeneID" id="34580695"/>
<evidence type="ECO:0000313" key="3">
    <source>
        <dbReference type="EMBL" id="OGE48704.1"/>
    </source>
</evidence>
<gene>
    <name evidence="3" type="ORF">PENARI_c026G06538</name>
</gene>
<dbReference type="InterPro" id="IPR057229">
    <property type="entry name" value="DUF7907"/>
</dbReference>
<name>A0A1F5L649_PENAI</name>
<evidence type="ECO:0000256" key="1">
    <source>
        <dbReference type="SAM" id="SignalP"/>
    </source>
</evidence>
<feature type="signal peptide" evidence="1">
    <location>
        <begin position="1"/>
        <end position="19"/>
    </location>
</feature>
<dbReference type="RefSeq" id="XP_022484159.1">
    <property type="nucleotide sequence ID" value="XM_022635961.1"/>
</dbReference>
<protein>
    <recommendedName>
        <fullName evidence="2">DUF7907 domain-containing protein</fullName>
    </recommendedName>
</protein>
<comment type="caution">
    <text evidence="3">The sequence shown here is derived from an EMBL/GenBank/DDBJ whole genome shotgun (WGS) entry which is preliminary data.</text>
</comment>